<dbReference type="AlphaFoldDB" id="A0AAN9SH83"/>
<keyword evidence="3" id="KW-1185">Reference proteome</keyword>
<dbReference type="PANTHER" id="PTHR47213:SF1">
    <property type="entry name" value="OS07G0567300 PROTEIN"/>
    <property type="match status" value="1"/>
</dbReference>
<evidence type="ECO:0000313" key="3">
    <source>
        <dbReference type="Proteomes" id="UP001386955"/>
    </source>
</evidence>
<comment type="caution">
    <text evidence="2">The sequence shown here is derived from an EMBL/GenBank/DDBJ whole genome shotgun (WGS) entry which is preliminary data.</text>
</comment>
<proteinExistence type="predicted"/>
<accession>A0AAN9SH83</accession>
<dbReference type="EMBL" id="JAYMYS010000004">
    <property type="protein sequence ID" value="KAK7395886.1"/>
    <property type="molecule type" value="Genomic_DNA"/>
</dbReference>
<feature type="region of interest" description="Disordered" evidence="1">
    <location>
        <begin position="75"/>
        <end position="99"/>
    </location>
</feature>
<dbReference type="PANTHER" id="PTHR47213">
    <property type="entry name" value="OS07G0567300 PROTEIN"/>
    <property type="match status" value="1"/>
</dbReference>
<sequence>MLRNLRSLRRRKYDVFLCVVVWGVLLTVCVSVVTLLHRGTTAGHLSHRVNFDFLLSDDADADATTDTIDALDVVEDQPSDAAGDAEDEEEESILDQRGGGGAASSGYFFHHAEGVIRRAFSKSSFVDDGDESFVRSEIPKERGGVRGAFGSDDVAVEERVRAQAIGVKCVEDALFLGRRVSPLREGWGFWFDTKVDFLRKDKMLRSNLEALNPLRNPLLQDPDALGLGGLTRADKIVKNYLFQHLKSKSKSKILAFPSRKISQHHL</sequence>
<evidence type="ECO:0000256" key="1">
    <source>
        <dbReference type="SAM" id="MobiDB-lite"/>
    </source>
</evidence>
<protein>
    <submittedName>
        <fullName evidence="2">Uncharacterized protein</fullName>
    </submittedName>
</protein>
<dbReference type="Proteomes" id="UP001386955">
    <property type="component" value="Unassembled WGS sequence"/>
</dbReference>
<feature type="compositionally biased region" description="Acidic residues" evidence="1">
    <location>
        <begin position="75"/>
        <end position="93"/>
    </location>
</feature>
<reference evidence="2 3" key="1">
    <citation type="submission" date="2024-01" db="EMBL/GenBank/DDBJ databases">
        <title>The genomes of 5 underutilized Papilionoideae crops provide insights into root nodulation and disease resistanc.</title>
        <authorList>
            <person name="Jiang F."/>
        </authorList>
    </citation>
    <scope>NUCLEOTIDE SEQUENCE [LARGE SCALE GENOMIC DNA]</scope>
    <source>
        <strain evidence="2">DUOXIRENSHENG_FW03</strain>
        <tissue evidence="2">Leaves</tissue>
    </source>
</reference>
<name>A0AAN9SH83_PSOTE</name>
<gene>
    <name evidence="2" type="ORF">VNO78_16460</name>
</gene>
<organism evidence="2 3">
    <name type="scientific">Psophocarpus tetragonolobus</name>
    <name type="common">Winged bean</name>
    <name type="synonym">Dolichos tetragonolobus</name>
    <dbReference type="NCBI Taxonomy" id="3891"/>
    <lineage>
        <taxon>Eukaryota</taxon>
        <taxon>Viridiplantae</taxon>
        <taxon>Streptophyta</taxon>
        <taxon>Embryophyta</taxon>
        <taxon>Tracheophyta</taxon>
        <taxon>Spermatophyta</taxon>
        <taxon>Magnoliopsida</taxon>
        <taxon>eudicotyledons</taxon>
        <taxon>Gunneridae</taxon>
        <taxon>Pentapetalae</taxon>
        <taxon>rosids</taxon>
        <taxon>fabids</taxon>
        <taxon>Fabales</taxon>
        <taxon>Fabaceae</taxon>
        <taxon>Papilionoideae</taxon>
        <taxon>50 kb inversion clade</taxon>
        <taxon>NPAAA clade</taxon>
        <taxon>indigoferoid/millettioid clade</taxon>
        <taxon>Phaseoleae</taxon>
        <taxon>Psophocarpus</taxon>
    </lineage>
</organism>
<evidence type="ECO:0000313" key="2">
    <source>
        <dbReference type="EMBL" id="KAK7395886.1"/>
    </source>
</evidence>
<dbReference type="InterPro" id="IPR044789">
    <property type="entry name" value="Put_A1-4-GlycosylTfrase_plant"/>
</dbReference>